<reference evidence="7 8" key="1">
    <citation type="journal article" date="2013" name="Genome Biol.">
        <title>Genome of Acanthamoeba castellanii highlights extensive lateral gene transfer and early evolution of tyrosine kinase signaling.</title>
        <authorList>
            <person name="Clarke M."/>
            <person name="Lohan A.J."/>
            <person name="Liu B."/>
            <person name="Lagkouvardos I."/>
            <person name="Roy S."/>
            <person name="Zafar N."/>
            <person name="Bertelli C."/>
            <person name="Schilde C."/>
            <person name="Kianianmomeni A."/>
            <person name="Burglin T.R."/>
            <person name="Frech C."/>
            <person name="Turcotte B."/>
            <person name="Kopec K.O."/>
            <person name="Synnott J.M."/>
            <person name="Choo C."/>
            <person name="Paponov I."/>
            <person name="Finkler A."/>
            <person name="Soon Heng Tan C."/>
            <person name="Hutchins A.P."/>
            <person name="Weinmeier T."/>
            <person name="Rattei T."/>
            <person name="Chu J.S."/>
            <person name="Gimenez G."/>
            <person name="Irimia M."/>
            <person name="Rigden D.J."/>
            <person name="Fitzpatrick D.A."/>
            <person name="Lorenzo-Morales J."/>
            <person name="Bateman A."/>
            <person name="Chiu C.H."/>
            <person name="Tang P."/>
            <person name="Hegemann P."/>
            <person name="Fromm H."/>
            <person name="Raoult D."/>
            <person name="Greub G."/>
            <person name="Miranda-Saavedra D."/>
            <person name="Chen N."/>
            <person name="Nash P."/>
            <person name="Ginger M.L."/>
            <person name="Horn M."/>
            <person name="Schaap P."/>
            <person name="Caler L."/>
            <person name="Loftus B."/>
        </authorList>
    </citation>
    <scope>NUCLEOTIDE SEQUENCE [LARGE SCALE GENOMIC DNA]</scope>
    <source>
        <strain evidence="7 8">Neff</strain>
    </source>
</reference>
<dbReference type="GO" id="GO:0005096">
    <property type="term" value="F:GTPase activator activity"/>
    <property type="evidence" value="ECO:0007669"/>
    <property type="project" value="UniProtKB-KW"/>
</dbReference>
<evidence type="ECO:0000259" key="5">
    <source>
        <dbReference type="PROSITE" id="PS50222"/>
    </source>
</evidence>
<dbReference type="GO" id="GO:0005509">
    <property type="term" value="F:calcium ion binding"/>
    <property type="evidence" value="ECO:0007669"/>
    <property type="project" value="InterPro"/>
</dbReference>
<dbReference type="InterPro" id="IPR004182">
    <property type="entry name" value="GRAM"/>
</dbReference>
<evidence type="ECO:0000256" key="2">
    <source>
        <dbReference type="ARBA" id="ARBA00022837"/>
    </source>
</evidence>
<evidence type="ECO:0000256" key="1">
    <source>
        <dbReference type="ARBA" id="ARBA00022468"/>
    </source>
</evidence>
<feature type="region of interest" description="Disordered" evidence="4">
    <location>
        <begin position="857"/>
        <end position="1017"/>
    </location>
</feature>
<dbReference type="InterPro" id="IPR011992">
    <property type="entry name" value="EF-hand-dom_pair"/>
</dbReference>
<dbReference type="SMART" id="SM00330">
    <property type="entry name" value="PIPKc"/>
    <property type="match status" value="1"/>
</dbReference>
<feature type="region of interest" description="Disordered" evidence="4">
    <location>
        <begin position="50"/>
        <end position="88"/>
    </location>
</feature>
<dbReference type="InterPro" id="IPR023610">
    <property type="entry name" value="PInositol-4/5-P-5/4-kinase"/>
</dbReference>
<feature type="domain" description="EF-hand" evidence="5">
    <location>
        <begin position="703"/>
        <end position="738"/>
    </location>
</feature>
<dbReference type="VEuPathDB" id="AmoebaDB:ACA1_181930"/>
<dbReference type="GO" id="GO:0005524">
    <property type="term" value="F:ATP binding"/>
    <property type="evidence" value="ECO:0007669"/>
    <property type="project" value="UniProtKB-UniRule"/>
</dbReference>
<dbReference type="Gene3D" id="3.90.25.10">
    <property type="entry name" value="UDP-galactose 4-epimerase, domain 1"/>
    <property type="match status" value="1"/>
</dbReference>
<evidence type="ECO:0000259" key="6">
    <source>
        <dbReference type="PROSITE" id="PS51455"/>
    </source>
</evidence>
<dbReference type="PANTHER" id="PTHR23086:SF30">
    <property type="entry name" value="ANKYRIN REPEAT-CONTAINING PROTEIN"/>
    <property type="match status" value="1"/>
</dbReference>
<dbReference type="Gene3D" id="3.30.810.10">
    <property type="entry name" value="2-Layer Sandwich"/>
    <property type="match status" value="1"/>
</dbReference>
<name>L8H7S2_ACACF</name>
<keyword evidence="1" id="KW-0343">GTPase activation</keyword>
<dbReference type="PROSITE" id="PS51455">
    <property type="entry name" value="PIPK"/>
    <property type="match status" value="1"/>
</dbReference>
<dbReference type="PROSITE" id="PS50222">
    <property type="entry name" value="EF_HAND_2"/>
    <property type="match status" value="3"/>
</dbReference>
<feature type="domain" description="PIPK" evidence="6">
    <location>
        <begin position="1121"/>
        <end position="1478"/>
    </location>
</feature>
<dbReference type="RefSeq" id="XP_004345836.1">
    <property type="nucleotide sequence ID" value="XM_004345786.1"/>
</dbReference>
<keyword evidence="3" id="KW-0808">Transferase</keyword>
<dbReference type="InterPro" id="IPR027483">
    <property type="entry name" value="PInositol-4-P-4/5-kinase_C_sf"/>
</dbReference>
<dbReference type="Pfam" id="PF02893">
    <property type="entry name" value="GRAM"/>
    <property type="match status" value="2"/>
</dbReference>
<evidence type="ECO:0000313" key="7">
    <source>
        <dbReference type="EMBL" id="ELR21292.1"/>
    </source>
</evidence>
<dbReference type="InterPro" id="IPR027484">
    <property type="entry name" value="PInositol-4-P-5-kinase_N"/>
</dbReference>
<dbReference type="InterPro" id="IPR011993">
    <property type="entry name" value="PH-like_dom_sf"/>
</dbReference>
<evidence type="ECO:0000313" key="8">
    <source>
        <dbReference type="Proteomes" id="UP000011083"/>
    </source>
</evidence>
<dbReference type="InterPro" id="IPR036291">
    <property type="entry name" value="NAD(P)-bd_dom_sf"/>
</dbReference>
<keyword evidence="2" id="KW-0106">Calcium</keyword>
<dbReference type="PROSITE" id="PS00018">
    <property type="entry name" value="EF_HAND_1"/>
    <property type="match status" value="1"/>
</dbReference>
<feature type="domain" description="EF-hand" evidence="5">
    <location>
        <begin position="773"/>
        <end position="808"/>
    </location>
</feature>
<keyword evidence="3" id="KW-0418">Kinase</keyword>
<dbReference type="GO" id="GO:0016308">
    <property type="term" value="F:1-phosphatidylinositol-4-phosphate 5-kinase activity"/>
    <property type="evidence" value="ECO:0007669"/>
    <property type="project" value="TreeGrafter"/>
</dbReference>
<dbReference type="SUPFAM" id="SSF51735">
    <property type="entry name" value="NAD(P)-binding Rossmann-fold domains"/>
    <property type="match status" value="1"/>
</dbReference>
<keyword evidence="3" id="KW-0547">Nucleotide-binding</keyword>
<feature type="region of interest" description="Disordered" evidence="4">
    <location>
        <begin position="1386"/>
        <end position="1419"/>
    </location>
</feature>
<dbReference type="KEGG" id="acan:ACA1_181930"/>
<dbReference type="EMBL" id="KB007904">
    <property type="protein sequence ID" value="ELR21292.1"/>
    <property type="molecule type" value="Genomic_DNA"/>
</dbReference>
<dbReference type="GeneID" id="14922168"/>
<dbReference type="InterPro" id="IPR008030">
    <property type="entry name" value="NmrA-like"/>
</dbReference>
<dbReference type="Gene3D" id="3.30.800.10">
    <property type="entry name" value="Phosphatidylinositol Phosphate Kinase II Beta"/>
    <property type="match status" value="1"/>
</dbReference>
<feature type="compositionally biased region" description="Basic and acidic residues" evidence="4">
    <location>
        <begin position="991"/>
        <end position="1017"/>
    </location>
</feature>
<keyword evidence="8" id="KW-1185">Reference proteome</keyword>
<evidence type="ECO:0000256" key="3">
    <source>
        <dbReference type="PROSITE-ProRule" id="PRU00781"/>
    </source>
</evidence>
<feature type="compositionally biased region" description="Acidic residues" evidence="4">
    <location>
        <begin position="78"/>
        <end position="88"/>
    </location>
</feature>
<dbReference type="PANTHER" id="PTHR23086">
    <property type="entry name" value="PHOSPHATIDYLINOSITOL-4-PHOSPHATE 5-KINASE"/>
    <property type="match status" value="1"/>
</dbReference>
<feature type="domain" description="EF-hand" evidence="5">
    <location>
        <begin position="743"/>
        <end position="772"/>
    </location>
</feature>
<proteinExistence type="predicted"/>
<gene>
    <name evidence="7" type="ORF">ACA1_181930</name>
</gene>
<dbReference type="InterPro" id="IPR002498">
    <property type="entry name" value="PInositol-4-P-4/5-kinase_core"/>
</dbReference>
<keyword evidence="3" id="KW-0067">ATP-binding</keyword>
<dbReference type="Gene3D" id="1.10.238.10">
    <property type="entry name" value="EF-hand"/>
    <property type="match status" value="1"/>
</dbReference>
<dbReference type="STRING" id="1257118.L8H7S2"/>
<dbReference type="CDD" id="cd00051">
    <property type="entry name" value="EFh"/>
    <property type="match status" value="1"/>
</dbReference>
<dbReference type="InterPro" id="IPR018247">
    <property type="entry name" value="EF_Hand_1_Ca_BS"/>
</dbReference>
<dbReference type="SUPFAM" id="SSF56104">
    <property type="entry name" value="SAICAR synthase-like"/>
    <property type="match status" value="1"/>
</dbReference>
<dbReference type="SUPFAM" id="SSF47473">
    <property type="entry name" value="EF-hand"/>
    <property type="match status" value="1"/>
</dbReference>
<dbReference type="CDD" id="cd00139">
    <property type="entry name" value="PIPKc"/>
    <property type="match status" value="1"/>
</dbReference>
<dbReference type="Proteomes" id="UP000011083">
    <property type="component" value="Unassembled WGS sequence"/>
</dbReference>
<dbReference type="Pfam" id="PF01504">
    <property type="entry name" value="PIP5K"/>
    <property type="match status" value="1"/>
</dbReference>
<dbReference type="Gene3D" id="2.30.29.30">
    <property type="entry name" value="Pleckstrin-homology domain (PH domain)/Phosphotyrosine-binding domain (PTB)"/>
    <property type="match status" value="2"/>
</dbReference>
<dbReference type="Gene3D" id="3.40.50.720">
    <property type="entry name" value="NAD(P)-binding Rossmann-like Domain"/>
    <property type="match status" value="1"/>
</dbReference>
<dbReference type="SMART" id="SM00568">
    <property type="entry name" value="GRAM"/>
    <property type="match status" value="2"/>
</dbReference>
<dbReference type="Pfam" id="PF05368">
    <property type="entry name" value="NmrA"/>
    <property type="match status" value="1"/>
</dbReference>
<evidence type="ECO:0000256" key="4">
    <source>
        <dbReference type="SAM" id="MobiDB-lite"/>
    </source>
</evidence>
<dbReference type="GO" id="GO:0046854">
    <property type="term" value="P:phosphatidylinositol phosphate biosynthetic process"/>
    <property type="evidence" value="ECO:0007669"/>
    <property type="project" value="TreeGrafter"/>
</dbReference>
<dbReference type="OrthoDB" id="20783at2759"/>
<organism evidence="7 8">
    <name type="scientific">Acanthamoeba castellanii (strain ATCC 30010 / Neff)</name>
    <dbReference type="NCBI Taxonomy" id="1257118"/>
    <lineage>
        <taxon>Eukaryota</taxon>
        <taxon>Amoebozoa</taxon>
        <taxon>Discosea</taxon>
        <taxon>Longamoebia</taxon>
        <taxon>Centramoebida</taxon>
        <taxon>Acanthamoebidae</taxon>
        <taxon>Acanthamoeba</taxon>
    </lineage>
</organism>
<sequence length="1479" mass="163288">MHRAIAALSQRLSADTRSRQHQRFSIYEQRLSSDASATIRSATRAELGGVELDDGDVTTQEGGDCRRQSSDRQLSQGAEEEEEESEADVECEYVVPALALQAVSTVVPDADGGEVESLELDASEIQLQRDAFGLPPGEPFIEYYLCGMEGPLQAHIRGKLYVWQHHLCFRPYVPCSFLGWNSLVVRFKDVVLIKKTLGHLVFPNAILVRTNKQKHIFVGFLRRDECLSIIEFLWEKRHETEPIIVSGQPLSRMLGMIKYPKESRELLQLFSLADTEVLVEQYVCSYKEGSLPTRGRMYISQNFICFTSTLIIQLRPTKARVILPFEHVVSITKDSTAFVIPNAIEVIVQSPGSAVQRQLFFQGFMSRDRTFSVLTTLWRRAKAGKHLTKLLVRRNVNVRAGIRYERLRKELVSLGSEVVTVDYNQPDSLRKAMEGVDKVVFIPPLAENMKQQTVNLVEAALASTSVTHIVRLAPLASGNRVMETPIFCMHREAEQAIEKSGIPYTFLRCSPFMQSLFHFYDPAQANLAVPLGNAKTTLVDARDVAAAAAEVLCPSASADPADDGGDCAQEGQLTSFRSQTRAAQTFHNQTINLSSREVLTCQQIADVMSTVLGKTVTYVDTSAVSFVNEADSDKHLRLHGSRSAWFLRTLAESFAHAREDDVQSASDELAAILRHQAPISLEEFVRDHRDAFADNALIYFNSDEMNALFCLFTELDANSDGLLQWEDFHGAMKPAFHHPFIPQALCRAFDPDGSGYVDFAQFARGMSVMTRGHLDERLTLGFRMLDRDRNGLIHWPDLELFLESLSLNLVNMGLLSQRDLLLPDDTDPDVDDQLPEREGSFLANTFNFVARIPSGVLKRRNDDGEPPPPAPPSAASSGGGGRLHCSAPDHERRGAASTVVGEPKPRSRRRGFLSSFVKIQSAILSTRPPADDGGSSGGDGASDNTKAGGVIAVKRSNSESTALDRRRRQRQQQRGAGEAGGGGDGQDDEGEGKGESESESRVEGAGAKNEDDEKGVETRRRNFVLRFGAQLWAQLDVNKDGNVPLATWKEVLKKRTAYVESLGLLGNPEEDTSEHRRERRAKKALTLGHPSWDTVLHILLCIRRAIEEEVPEGAGEAHDLRREGSGDPLFGGLGSSATALISSALAPSADRADAAPPPQFLVRLRCRLLESQASSAGGDGAWIGQSFAPAVFGQLRDAFGIDPLEYRVALGPERLFASLLTGSLSALEEIVSSGRSGSFLYRSVDGRYLIKTLPPEEKSFFRQILPSYFDHMIKNPNSLLTRFCGLHKISGNKGRTTSFVVMENVIHTDKPVHEQYDLKGSTVNRSVRLGEKDEMGSVAQKDNDFQRKLQLGPLAPTFVAQIESDCKWLEGHGICDYSLLVGIHHSPRDGRQQPDATAAERPPPQSVFKRHHGGVSGGGGGSGGEVYWLGLIDILTTYSFKKKSEHTLKSIFHDPSQISAIPPGPYRERFVAYMRSIVE</sequence>
<accession>L8H7S2</accession>
<protein>
    <submittedName>
        <fullName evidence="7">GRAM domain containing protein</fullName>
    </submittedName>
</protein>
<dbReference type="GO" id="GO:0005886">
    <property type="term" value="C:plasma membrane"/>
    <property type="evidence" value="ECO:0007669"/>
    <property type="project" value="TreeGrafter"/>
</dbReference>
<dbReference type="InterPro" id="IPR002048">
    <property type="entry name" value="EF_hand_dom"/>
</dbReference>